<comment type="caution">
    <text evidence="1">The sequence shown here is derived from an EMBL/GenBank/DDBJ whole genome shotgun (WGS) entry which is preliminary data.</text>
</comment>
<organism evidence="1 2">
    <name type="scientific">Rhizophagus irregularis</name>
    <dbReference type="NCBI Taxonomy" id="588596"/>
    <lineage>
        <taxon>Eukaryota</taxon>
        <taxon>Fungi</taxon>
        <taxon>Fungi incertae sedis</taxon>
        <taxon>Mucoromycota</taxon>
        <taxon>Glomeromycotina</taxon>
        <taxon>Glomeromycetes</taxon>
        <taxon>Glomerales</taxon>
        <taxon>Glomeraceae</taxon>
        <taxon>Rhizophagus</taxon>
    </lineage>
</organism>
<reference evidence="1 2" key="1">
    <citation type="submission" date="2016-04" db="EMBL/GenBank/DDBJ databases">
        <title>Genome analyses suggest a sexual origin of heterokaryosis in a supposedly ancient asexual fungus.</title>
        <authorList>
            <person name="Ropars J."/>
            <person name="Sedzielewska K."/>
            <person name="Noel J."/>
            <person name="Charron P."/>
            <person name="Farinelli L."/>
            <person name="Marton T."/>
            <person name="Kruger M."/>
            <person name="Pelin A."/>
            <person name="Brachmann A."/>
            <person name="Corradi N."/>
        </authorList>
    </citation>
    <scope>NUCLEOTIDE SEQUENCE [LARGE SCALE GENOMIC DNA]</scope>
    <source>
        <strain evidence="1 2">C2</strain>
    </source>
</reference>
<sequence>MDCLSCEVEMEVDCLSCEGNVKVDCFSCSSENIEADCFSCSSEDDMEVDYFSCKRSSGIIRLKGSVILFTLKSCEGEVLNEFPCSIFLDELVSSLISFNFPCLITSLKYQTSSSNAAIMN</sequence>
<gene>
    <name evidence="1" type="ORF">RhiirC2_792814</name>
</gene>
<evidence type="ECO:0000313" key="2">
    <source>
        <dbReference type="Proteomes" id="UP000233469"/>
    </source>
</evidence>
<dbReference type="VEuPathDB" id="FungiDB:FUN_002501"/>
<name>A0A2N1MGU3_9GLOM</name>
<evidence type="ECO:0000313" key="1">
    <source>
        <dbReference type="EMBL" id="PKK60789.1"/>
    </source>
</evidence>
<dbReference type="Proteomes" id="UP000233469">
    <property type="component" value="Unassembled WGS sequence"/>
</dbReference>
<accession>A0A2N1MGU3</accession>
<dbReference type="EMBL" id="LLXL01002461">
    <property type="protein sequence ID" value="PKK60789.1"/>
    <property type="molecule type" value="Genomic_DNA"/>
</dbReference>
<reference evidence="1 2" key="2">
    <citation type="submission" date="2017-10" db="EMBL/GenBank/DDBJ databases">
        <title>Extensive intraspecific genome diversity in a model arbuscular mycorrhizal fungus.</title>
        <authorList>
            <person name="Chen E.C.H."/>
            <person name="Morin E."/>
            <person name="Baudet D."/>
            <person name="Noel J."/>
            <person name="Ndikumana S."/>
            <person name="Charron P."/>
            <person name="St-Onge C."/>
            <person name="Giorgi J."/>
            <person name="Grigoriev I.V."/>
            <person name="Roux C."/>
            <person name="Martin F.M."/>
            <person name="Corradi N."/>
        </authorList>
    </citation>
    <scope>NUCLEOTIDE SEQUENCE [LARGE SCALE GENOMIC DNA]</scope>
    <source>
        <strain evidence="1 2">C2</strain>
    </source>
</reference>
<dbReference type="AlphaFoldDB" id="A0A2N1MGU3"/>
<protein>
    <submittedName>
        <fullName evidence="1">Uncharacterized protein</fullName>
    </submittedName>
</protein>
<proteinExistence type="predicted"/>